<comment type="caution">
    <text evidence="1">The sequence shown here is derived from an EMBL/GenBank/DDBJ whole genome shotgun (WGS) entry which is preliminary data.</text>
</comment>
<gene>
    <name evidence="1" type="primary">VvCHDp001132_2</name>
    <name evidence="1" type="ORF">CK203_052031</name>
</gene>
<dbReference type="Proteomes" id="UP000288805">
    <property type="component" value="Unassembled WGS sequence"/>
</dbReference>
<proteinExistence type="predicted"/>
<organism evidence="1 2">
    <name type="scientific">Vitis vinifera</name>
    <name type="common">Grape</name>
    <dbReference type="NCBI Taxonomy" id="29760"/>
    <lineage>
        <taxon>Eukaryota</taxon>
        <taxon>Viridiplantae</taxon>
        <taxon>Streptophyta</taxon>
        <taxon>Embryophyta</taxon>
        <taxon>Tracheophyta</taxon>
        <taxon>Spermatophyta</taxon>
        <taxon>Magnoliopsida</taxon>
        <taxon>eudicotyledons</taxon>
        <taxon>Gunneridae</taxon>
        <taxon>Pentapetalae</taxon>
        <taxon>rosids</taxon>
        <taxon>Vitales</taxon>
        <taxon>Vitaceae</taxon>
        <taxon>Viteae</taxon>
        <taxon>Vitis</taxon>
    </lineage>
</organism>
<sequence length="206" mass="22977">MLLLKCQWKVDKWHEDLQAVVLRSVFWREFFLESFGGISGAGGKLSGSCWTGLEDILKHCIFPGRFRVFEAERELTIEGHSQIDPQWARICNGMAAGVMLAALFDLVQEGQEHGIGNWVMEKGSESGALTPSYKEQTWGVENNGNEFSIGTMDKLKFDEINNSRNSELIITSGYMSNTGVVMDVVTSVQKQRGLMLNMACCPMINA</sequence>
<dbReference type="EMBL" id="QGNW01000366">
    <property type="protein sequence ID" value="RVW74653.1"/>
    <property type="molecule type" value="Genomic_DNA"/>
</dbReference>
<reference evidence="1 2" key="1">
    <citation type="journal article" date="2018" name="PLoS Genet.">
        <title>Population sequencing reveals clonal diversity and ancestral inbreeding in the grapevine cultivar Chardonnay.</title>
        <authorList>
            <person name="Roach M.J."/>
            <person name="Johnson D.L."/>
            <person name="Bohlmann J."/>
            <person name="van Vuuren H.J."/>
            <person name="Jones S.J."/>
            <person name="Pretorius I.S."/>
            <person name="Schmidt S.A."/>
            <person name="Borneman A.R."/>
        </authorList>
    </citation>
    <scope>NUCLEOTIDE SEQUENCE [LARGE SCALE GENOMIC DNA]</scope>
    <source>
        <strain evidence="2">cv. Chardonnay</strain>
        <tissue evidence="1">Leaf</tissue>
    </source>
</reference>
<accession>A0A438GR25</accession>
<evidence type="ECO:0000313" key="2">
    <source>
        <dbReference type="Proteomes" id="UP000288805"/>
    </source>
</evidence>
<evidence type="ECO:0000313" key="1">
    <source>
        <dbReference type="EMBL" id="RVW74653.1"/>
    </source>
</evidence>
<protein>
    <submittedName>
        <fullName evidence="1">Putative zinc transporter</fullName>
    </submittedName>
</protein>
<dbReference type="AlphaFoldDB" id="A0A438GR25"/>
<name>A0A438GR25_VITVI</name>